<dbReference type="InterPro" id="IPR008969">
    <property type="entry name" value="CarboxyPept-like_regulatory"/>
</dbReference>
<evidence type="ECO:0000256" key="2">
    <source>
        <dbReference type="ARBA" id="ARBA00022448"/>
    </source>
</evidence>
<protein>
    <submittedName>
        <fullName evidence="10">Outer membrane receptor protein involved in Fe transport</fullName>
    </submittedName>
</protein>
<comment type="caution">
    <text evidence="10">The sequence shown here is derived from an EMBL/GenBank/DDBJ whole genome shotgun (WGS) entry which is preliminary data.</text>
</comment>
<dbReference type="EMBL" id="JACCCU010000002">
    <property type="protein sequence ID" value="NYF91105.1"/>
    <property type="molecule type" value="Genomic_DNA"/>
</dbReference>
<keyword evidence="7" id="KW-1133">Transmembrane helix</keyword>
<reference evidence="10 11" key="1">
    <citation type="submission" date="2020-07" db="EMBL/GenBank/DDBJ databases">
        <title>Genomic Encyclopedia of Type Strains, Phase IV (KMG-V): Genome sequencing to study the core and pangenomes of soil and plant-associated prokaryotes.</title>
        <authorList>
            <person name="Whitman W."/>
        </authorList>
    </citation>
    <scope>NUCLEOTIDE SEQUENCE [LARGE SCALE GENOMIC DNA]</scope>
    <source>
        <strain evidence="10 11">M8UP22</strain>
    </source>
</reference>
<feature type="domain" description="TonB-dependent receptor plug" evidence="8">
    <location>
        <begin position="181"/>
        <end position="291"/>
    </location>
</feature>
<dbReference type="InterPro" id="IPR036942">
    <property type="entry name" value="Beta-barrel_TonB_sf"/>
</dbReference>
<evidence type="ECO:0000259" key="9">
    <source>
        <dbReference type="Pfam" id="PF25183"/>
    </source>
</evidence>
<dbReference type="Pfam" id="PF07715">
    <property type="entry name" value="Plug"/>
    <property type="match status" value="1"/>
</dbReference>
<proteinExistence type="predicted"/>
<dbReference type="Gene3D" id="2.60.40.1120">
    <property type="entry name" value="Carboxypeptidase-like, regulatory domain"/>
    <property type="match status" value="1"/>
</dbReference>
<dbReference type="InterPro" id="IPR057601">
    <property type="entry name" value="Oar-like_b-barrel"/>
</dbReference>
<dbReference type="InterPro" id="IPR012910">
    <property type="entry name" value="Plug_dom"/>
</dbReference>
<dbReference type="SUPFAM" id="SSF49464">
    <property type="entry name" value="Carboxypeptidase regulatory domain-like"/>
    <property type="match status" value="1"/>
</dbReference>
<keyword evidence="4 7" id="KW-0812">Transmembrane</keyword>
<dbReference type="InterPro" id="IPR037066">
    <property type="entry name" value="Plug_dom_sf"/>
</dbReference>
<evidence type="ECO:0000256" key="3">
    <source>
        <dbReference type="ARBA" id="ARBA00022452"/>
    </source>
</evidence>
<dbReference type="GO" id="GO:0015344">
    <property type="term" value="F:siderophore uptake transmembrane transporter activity"/>
    <property type="evidence" value="ECO:0007669"/>
    <property type="project" value="TreeGrafter"/>
</dbReference>
<evidence type="ECO:0000313" key="11">
    <source>
        <dbReference type="Proteomes" id="UP000564385"/>
    </source>
</evidence>
<keyword evidence="5 7" id="KW-0472">Membrane</keyword>
<dbReference type="SUPFAM" id="SSF56935">
    <property type="entry name" value="Porins"/>
    <property type="match status" value="1"/>
</dbReference>
<keyword evidence="3" id="KW-1134">Transmembrane beta strand</keyword>
<dbReference type="Pfam" id="PF25183">
    <property type="entry name" value="OMP_b-brl_4"/>
    <property type="match status" value="1"/>
</dbReference>
<accession>A0A852VLY5</accession>
<keyword evidence="6" id="KW-0998">Cell outer membrane</keyword>
<evidence type="ECO:0000259" key="8">
    <source>
        <dbReference type="Pfam" id="PF07715"/>
    </source>
</evidence>
<dbReference type="GO" id="GO:0009279">
    <property type="term" value="C:cell outer membrane"/>
    <property type="evidence" value="ECO:0007669"/>
    <property type="project" value="UniProtKB-SubCell"/>
</dbReference>
<evidence type="ECO:0000256" key="4">
    <source>
        <dbReference type="ARBA" id="ARBA00022692"/>
    </source>
</evidence>
<dbReference type="Proteomes" id="UP000564385">
    <property type="component" value="Unassembled WGS sequence"/>
</dbReference>
<dbReference type="GO" id="GO:0044718">
    <property type="term" value="P:siderophore transmembrane transport"/>
    <property type="evidence" value="ECO:0007669"/>
    <property type="project" value="TreeGrafter"/>
</dbReference>
<evidence type="ECO:0000256" key="6">
    <source>
        <dbReference type="ARBA" id="ARBA00023237"/>
    </source>
</evidence>
<sequence>MHDAAHRPNHPVKISPFNQIPAAIDVTGNHGLLPSLLKRPATHRLAPRSGVFFLLALLLVLTVGTTCAQTSRANLSGTVEDATGAKIPKALVVITNIDTKISRSITANDDGIYNAPALPPGNYIVKVSAPGFAGETRKGVVLTVGEASLINFSLKVGSITQEVVVTESPASVDVTSSQLSNAVSGHEMRELPLNGRSWTDLASLSPGVTVIQTQPPVSAPDRMKRGLGGQLSIAGGRPQQNSYLLDGININDYSNAGPGSVLGGNIGVDALQEFTVVTTNPTAQYGRTAAGVISAVTRSGTNSFHGSAYEFARNAALDARNYFDPVQKPDFSRNQFGASFGGPIQKEKTFVFGDYEGVRQNLGVSYIDTVPSPAARAGTLCVPSPDGSNPCASTMQVTPDPAIVNFLNTFIPLPNTGTTQGDTGTFTFPAYQVTSENYFTIRVDRTFSQKDTAAVVYMYDNSPSQQPDAFNNVLTLSKTVRQAVSILETHILSSATVNTFHAGFSRDNAGSPYAASAIKPAAADPQFGFQPGDSAGIVQVPGITTFTGGVSAASPLLFRWNSFQGYDDVSHTAGKNNITFGVSIERIQDNQESSDAPGGNFSFPSLDAFITNQPQSFITTLPSTLTPRNLRQTIFGAYVQDDLRLNPNLTLNLGLRYEAASVPYEINGKLSNLRILQGNTPYLGNPYIKNPTFKNFQPKVGFAWDPFHDGNTSIRGAFGIYDVLPYIVEMGSGVDAAYPFAQDASTGVLPAGAFPTTAYQIVANNPANRNYYVLQYNPPRNYIMMWNLNVQRAIAKNTTLLVGYVGSRGVHNWYQTDDANIVLPTTPDGKSFYWPTPIGSGTVVDPLVGQTLDARWNGSSSFHGLETQITQSPWHGLQGQLSYTWSRCIDTSSGSAASDQYRNSLNVDLYIAPATHRGPCDTNVGQNLTINAIWNLPGDQARHGIAGWAINGWQTGGIFSAASGAPFSVTIGGDPLGTNAAIPFDFPDRIKGCGKSLTTGDPNGFINLKCFAFPNPVNRMGNAGRNELTGPRSINFDFSLYKNTPIERFGKGANLQLRAEIFNLMNHADFAAPTDHFQIYDGSGNGVPSAGLIDQTTLTSRQIQLAVKLTF</sequence>
<dbReference type="PANTHER" id="PTHR30069">
    <property type="entry name" value="TONB-DEPENDENT OUTER MEMBRANE RECEPTOR"/>
    <property type="match status" value="1"/>
</dbReference>
<feature type="domain" description="TonB-dependent transporter Oar-like beta-barrel" evidence="9">
    <location>
        <begin position="296"/>
        <end position="1104"/>
    </location>
</feature>
<evidence type="ECO:0000256" key="7">
    <source>
        <dbReference type="SAM" id="Phobius"/>
    </source>
</evidence>
<name>A0A852VLY5_9BACT</name>
<organism evidence="10 11">
    <name type="scientific">Tunturiibacter lichenicola</name>
    <dbReference type="NCBI Taxonomy" id="2051959"/>
    <lineage>
        <taxon>Bacteria</taxon>
        <taxon>Pseudomonadati</taxon>
        <taxon>Acidobacteriota</taxon>
        <taxon>Terriglobia</taxon>
        <taxon>Terriglobales</taxon>
        <taxon>Acidobacteriaceae</taxon>
        <taxon>Tunturiibacter</taxon>
    </lineage>
</organism>
<keyword evidence="10" id="KW-0675">Receptor</keyword>
<keyword evidence="2" id="KW-0813">Transport</keyword>
<dbReference type="Pfam" id="PF13620">
    <property type="entry name" value="CarboxypepD_reg"/>
    <property type="match status" value="1"/>
</dbReference>
<dbReference type="PANTHER" id="PTHR30069:SF46">
    <property type="entry name" value="OAR PROTEIN"/>
    <property type="match status" value="1"/>
</dbReference>
<evidence type="ECO:0000313" key="10">
    <source>
        <dbReference type="EMBL" id="NYF91105.1"/>
    </source>
</evidence>
<feature type="transmembrane region" description="Helical" evidence="7">
    <location>
        <begin position="45"/>
        <end position="64"/>
    </location>
</feature>
<evidence type="ECO:0000256" key="5">
    <source>
        <dbReference type="ARBA" id="ARBA00023136"/>
    </source>
</evidence>
<comment type="subcellular location">
    <subcellularLocation>
        <location evidence="1">Cell outer membrane</location>
        <topology evidence="1">Multi-pass membrane protein</topology>
    </subcellularLocation>
</comment>
<evidence type="ECO:0000256" key="1">
    <source>
        <dbReference type="ARBA" id="ARBA00004571"/>
    </source>
</evidence>
<dbReference type="AlphaFoldDB" id="A0A852VLY5"/>
<gene>
    <name evidence="10" type="ORF">HDF08_003207</name>
</gene>
<dbReference type="Gene3D" id="2.170.130.10">
    <property type="entry name" value="TonB-dependent receptor, plug domain"/>
    <property type="match status" value="1"/>
</dbReference>
<dbReference type="Gene3D" id="2.40.170.20">
    <property type="entry name" value="TonB-dependent receptor, beta-barrel domain"/>
    <property type="match status" value="1"/>
</dbReference>
<dbReference type="InterPro" id="IPR039426">
    <property type="entry name" value="TonB-dep_rcpt-like"/>
</dbReference>